<keyword evidence="9 10" id="KW-0275">Fatty acid biosynthesis</keyword>
<name>A0A7S4AQD1_9STRA</name>
<dbReference type="GO" id="GO:0019367">
    <property type="term" value="P:fatty acid elongation, saturated fatty acid"/>
    <property type="evidence" value="ECO:0007669"/>
    <property type="project" value="TreeGrafter"/>
</dbReference>
<evidence type="ECO:0000256" key="3">
    <source>
        <dbReference type="ARBA" id="ARBA00022679"/>
    </source>
</evidence>
<dbReference type="Pfam" id="PF01151">
    <property type="entry name" value="ELO"/>
    <property type="match status" value="1"/>
</dbReference>
<keyword evidence="4 10" id="KW-0812">Transmembrane</keyword>
<comment type="similarity">
    <text evidence="10">Belongs to the ELO family.</text>
</comment>
<feature type="transmembrane region" description="Helical" evidence="10">
    <location>
        <begin position="217"/>
        <end position="240"/>
    </location>
</feature>
<proteinExistence type="inferred from homology"/>
<keyword evidence="7 10" id="KW-0443">Lipid metabolism</keyword>
<keyword evidence="6 10" id="KW-1133">Transmembrane helix</keyword>
<feature type="transmembrane region" description="Helical" evidence="10">
    <location>
        <begin position="184"/>
        <end position="205"/>
    </location>
</feature>
<dbReference type="EC" id="2.3.1.-" evidence="10"/>
<sequence length="280" mass="32213">MLGIWNPNWMESKDGLPLATKISDLFFTDFPYDRVPADPILQLVLRPECVLFLLVFYNVSKPLFRQIAKSIDPKAPWFILSVAVHNFLLAVFSFVVVINSWPIVFRHYKRYGAFDTYCDPNGTLWEQSSGFGTWVLIFYVSKYWEFVDTWILVLKGKKPSFLQIYHHTGIAFCMWVGVLSQSSWLKAVILLNSIIHTLMYTYFLIKTISPKTEIKGAKYLTQAQIGQFFTGIFYSAGVLILGEKCDSQSSRFGLACLQVYGYGLIALFMAFSKRKYKKKA</sequence>
<feature type="transmembrane region" description="Helical" evidence="10">
    <location>
        <begin position="252"/>
        <end position="271"/>
    </location>
</feature>
<feature type="transmembrane region" description="Helical" evidence="10">
    <location>
        <begin position="77"/>
        <end position="101"/>
    </location>
</feature>
<dbReference type="AlphaFoldDB" id="A0A7S4AQD1"/>
<evidence type="ECO:0000256" key="6">
    <source>
        <dbReference type="ARBA" id="ARBA00022989"/>
    </source>
</evidence>
<organism evidence="11">
    <name type="scientific">Pseudo-nitzschia australis</name>
    <dbReference type="NCBI Taxonomy" id="44445"/>
    <lineage>
        <taxon>Eukaryota</taxon>
        <taxon>Sar</taxon>
        <taxon>Stramenopiles</taxon>
        <taxon>Ochrophyta</taxon>
        <taxon>Bacillariophyta</taxon>
        <taxon>Bacillariophyceae</taxon>
        <taxon>Bacillariophycidae</taxon>
        <taxon>Bacillariales</taxon>
        <taxon>Bacillariaceae</taxon>
        <taxon>Pseudo-nitzschia</taxon>
    </lineage>
</organism>
<evidence type="ECO:0000256" key="9">
    <source>
        <dbReference type="ARBA" id="ARBA00023160"/>
    </source>
</evidence>
<feature type="transmembrane region" description="Helical" evidence="10">
    <location>
        <begin position="131"/>
        <end position="154"/>
    </location>
</feature>
<dbReference type="GO" id="GO:0042761">
    <property type="term" value="P:very long-chain fatty acid biosynthetic process"/>
    <property type="evidence" value="ECO:0007669"/>
    <property type="project" value="TreeGrafter"/>
</dbReference>
<evidence type="ECO:0000256" key="7">
    <source>
        <dbReference type="ARBA" id="ARBA00023098"/>
    </source>
</evidence>
<keyword evidence="8 10" id="KW-0472">Membrane</keyword>
<dbReference type="GO" id="GO:0009922">
    <property type="term" value="F:fatty acid elongase activity"/>
    <property type="evidence" value="ECO:0007669"/>
    <property type="project" value="InterPro"/>
</dbReference>
<dbReference type="InterPro" id="IPR002076">
    <property type="entry name" value="ELO_fam"/>
</dbReference>
<evidence type="ECO:0000256" key="5">
    <source>
        <dbReference type="ARBA" id="ARBA00022832"/>
    </source>
</evidence>
<dbReference type="GO" id="GO:0030148">
    <property type="term" value="P:sphingolipid biosynthetic process"/>
    <property type="evidence" value="ECO:0007669"/>
    <property type="project" value="TreeGrafter"/>
</dbReference>
<keyword evidence="5 10" id="KW-0276">Fatty acid metabolism</keyword>
<protein>
    <recommendedName>
        <fullName evidence="10">Elongation of fatty acids protein</fullName>
        <ecNumber evidence="10">2.3.1.-</ecNumber>
    </recommendedName>
</protein>
<evidence type="ECO:0000256" key="10">
    <source>
        <dbReference type="RuleBase" id="RU361115"/>
    </source>
</evidence>
<dbReference type="PANTHER" id="PTHR11157:SF169">
    <property type="entry name" value="ELONGATION OF FATTY ACIDS PROTEIN"/>
    <property type="match status" value="1"/>
</dbReference>
<dbReference type="GO" id="GO:0005789">
    <property type="term" value="C:endoplasmic reticulum membrane"/>
    <property type="evidence" value="ECO:0007669"/>
    <property type="project" value="TreeGrafter"/>
</dbReference>
<evidence type="ECO:0000256" key="2">
    <source>
        <dbReference type="ARBA" id="ARBA00022516"/>
    </source>
</evidence>
<keyword evidence="2 10" id="KW-0444">Lipid biosynthesis</keyword>
<accession>A0A7S4AQD1</accession>
<comment type="subcellular location">
    <subcellularLocation>
        <location evidence="1">Membrane</location>
        <topology evidence="1">Multi-pass membrane protein</topology>
    </subcellularLocation>
</comment>
<feature type="transmembrane region" description="Helical" evidence="10">
    <location>
        <begin position="161"/>
        <end position="178"/>
    </location>
</feature>
<dbReference type="EMBL" id="HBIX01023371">
    <property type="protein sequence ID" value="CAE0723448.1"/>
    <property type="molecule type" value="Transcribed_RNA"/>
</dbReference>
<dbReference type="PANTHER" id="PTHR11157">
    <property type="entry name" value="FATTY ACID ACYL TRANSFERASE-RELATED"/>
    <property type="match status" value="1"/>
</dbReference>
<dbReference type="GO" id="GO:0034626">
    <property type="term" value="P:fatty acid elongation, polyunsaturated fatty acid"/>
    <property type="evidence" value="ECO:0007669"/>
    <property type="project" value="TreeGrafter"/>
</dbReference>
<evidence type="ECO:0000313" key="11">
    <source>
        <dbReference type="EMBL" id="CAE0723448.1"/>
    </source>
</evidence>
<reference evidence="11" key="1">
    <citation type="submission" date="2021-01" db="EMBL/GenBank/DDBJ databases">
        <authorList>
            <person name="Corre E."/>
            <person name="Pelletier E."/>
            <person name="Niang G."/>
            <person name="Scheremetjew M."/>
            <person name="Finn R."/>
            <person name="Kale V."/>
            <person name="Holt S."/>
            <person name="Cochrane G."/>
            <person name="Meng A."/>
            <person name="Brown T."/>
            <person name="Cohen L."/>
        </authorList>
    </citation>
    <scope>NUCLEOTIDE SEQUENCE</scope>
    <source>
        <strain evidence="11">10249 10 AB</strain>
    </source>
</reference>
<gene>
    <name evidence="11" type="ORF">PAUS00366_LOCUS16204</name>
</gene>
<comment type="catalytic activity">
    <reaction evidence="10">
        <text>an acyl-CoA + malonyl-CoA + H(+) = a 3-oxoacyl-CoA + CO2 + CoA</text>
        <dbReference type="Rhea" id="RHEA:50252"/>
        <dbReference type="ChEBI" id="CHEBI:15378"/>
        <dbReference type="ChEBI" id="CHEBI:16526"/>
        <dbReference type="ChEBI" id="CHEBI:57287"/>
        <dbReference type="ChEBI" id="CHEBI:57384"/>
        <dbReference type="ChEBI" id="CHEBI:58342"/>
        <dbReference type="ChEBI" id="CHEBI:90726"/>
    </reaction>
    <physiologicalReaction direction="left-to-right" evidence="10">
        <dbReference type="Rhea" id="RHEA:50253"/>
    </physiologicalReaction>
</comment>
<evidence type="ECO:0000256" key="4">
    <source>
        <dbReference type="ARBA" id="ARBA00022692"/>
    </source>
</evidence>
<evidence type="ECO:0000256" key="8">
    <source>
        <dbReference type="ARBA" id="ARBA00023136"/>
    </source>
</evidence>
<evidence type="ECO:0000256" key="1">
    <source>
        <dbReference type="ARBA" id="ARBA00004141"/>
    </source>
</evidence>
<dbReference type="GO" id="GO:0034625">
    <property type="term" value="P:fatty acid elongation, monounsaturated fatty acid"/>
    <property type="evidence" value="ECO:0007669"/>
    <property type="project" value="TreeGrafter"/>
</dbReference>
<keyword evidence="3 10" id="KW-0808">Transferase</keyword>